<dbReference type="InterPro" id="IPR013766">
    <property type="entry name" value="Thioredoxin_domain"/>
</dbReference>
<accession>A0A6P5A7E7</accession>
<gene>
    <name evidence="9 10" type="primary">LOC109483595</name>
</gene>
<evidence type="ECO:0000256" key="3">
    <source>
        <dbReference type="ARBA" id="ARBA00023284"/>
    </source>
</evidence>
<evidence type="ECO:0000256" key="6">
    <source>
        <dbReference type="PIRSR" id="PIRSR000077-4"/>
    </source>
</evidence>
<proteinExistence type="inferred from homology"/>
<reference evidence="9 10" key="1">
    <citation type="submission" date="2025-04" db="UniProtKB">
        <authorList>
            <consortium name="RefSeq"/>
        </authorList>
    </citation>
    <scope>IDENTIFICATION</scope>
    <source>
        <tissue evidence="9 10">Gonad</tissue>
    </source>
</reference>
<dbReference type="FunFam" id="3.40.30.10:FF:000245">
    <property type="entry name" value="Thioredoxin"/>
    <property type="match status" value="1"/>
</dbReference>
<keyword evidence="3 6" id="KW-0676">Redox-active center</keyword>
<dbReference type="PANTHER" id="PTHR46115">
    <property type="entry name" value="THIOREDOXIN-LIKE PROTEIN 1"/>
    <property type="match status" value="1"/>
</dbReference>
<evidence type="ECO:0000313" key="9">
    <source>
        <dbReference type="RefSeq" id="XP_019642188.1"/>
    </source>
</evidence>
<dbReference type="PRINTS" id="PR00421">
    <property type="entry name" value="THIOREDOXIN"/>
</dbReference>
<dbReference type="PROSITE" id="PS51352">
    <property type="entry name" value="THIOREDOXIN_2"/>
    <property type="match status" value="1"/>
</dbReference>
<dbReference type="OrthoDB" id="2121326at2759"/>
<evidence type="ECO:0000313" key="8">
    <source>
        <dbReference type="Proteomes" id="UP000515135"/>
    </source>
</evidence>
<feature type="site" description="Deprotonates C-terminal active site Cys" evidence="5">
    <location>
        <position position="24"/>
    </location>
</feature>
<dbReference type="InterPro" id="IPR036249">
    <property type="entry name" value="Thioredoxin-like_sf"/>
</dbReference>
<name>A0A6P5A7E7_BRABE</name>
<dbReference type="Pfam" id="PF00085">
    <property type="entry name" value="Thioredoxin"/>
    <property type="match status" value="1"/>
</dbReference>
<dbReference type="RefSeq" id="XP_019642189.1">
    <property type="nucleotide sequence ID" value="XM_019786630.1"/>
</dbReference>
<evidence type="ECO:0000256" key="4">
    <source>
        <dbReference type="PIRNR" id="PIRNR000077"/>
    </source>
</evidence>
<evidence type="ECO:0000256" key="5">
    <source>
        <dbReference type="PIRSR" id="PIRSR000077-1"/>
    </source>
</evidence>
<sequence>MPEFVNTKAEFEALLNENATVVVDFTAVWCGPCKTIGPKFDDMEKEFPTIKFAKVDVDQNSEVAMEQGVSAMPTFKCYVNGQKVDEVVGADEAKLREMIEKVK</sequence>
<dbReference type="AlphaFoldDB" id="A0A6P5A7E7"/>
<dbReference type="PROSITE" id="PS00194">
    <property type="entry name" value="THIOREDOXIN_1"/>
    <property type="match status" value="1"/>
</dbReference>
<dbReference type="SUPFAM" id="SSF52833">
    <property type="entry name" value="Thioredoxin-like"/>
    <property type="match status" value="1"/>
</dbReference>
<dbReference type="CDD" id="cd02947">
    <property type="entry name" value="TRX_family"/>
    <property type="match status" value="1"/>
</dbReference>
<feature type="active site" description="Nucleophile" evidence="5">
    <location>
        <position position="33"/>
    </location>
</feature>
<keyword evidence="1" id="KW-0702">S-nitrosylation</keyword>
<dbReference type="InterPro" id="IPR017937">
    <property type="entry name" value="Thioredoxin_CS"/>
</dbReference>
<comment type="similarity">
    <text evidence="4">Belongs to the thioredoxin family.</text>
</comment>
<dbReference type="InterPro" id="IPR005746">
    <property type="entry name" value="Thioredoxin"/>
</dbReference>
<dbReference type="PIRSF" id="PIRSF000077">
    <property type="entry name" value="Thioredoxin"/>
    <property type="match status" value="1"/>
</dbReference>
<evidence type="ECO:0000313" key="10">
    <source>
        <dbReference type="RefSeq" id="XP_019642189.1"/>
    </source>
</evidence>
<evidence type="ECO:0000256" key="1">
    <source>
        <dbReference type="ARBA" id="ARBA00022799"/>
    </source>
</evidence>
<dbReference type="RefSeq" id="XP_019642188.1">
    <property type="nucleotide sequence ID" value="XM_019786629.1"/>
</dbReference>
<feature type="site" description="Contributes to redox potential value" evidence="5">
    <location>
        <position position="31"/>
    </location>
</feature>
<feature type="domain" description="Thioredoxin" evidence="7">
    <location>
        <begin position="1"/>
        <end position="103"/>
    </location>
</feature>
<dbReference type="GO" id="GO:0015035">
    <property type="term" value="F:protein-disulfide reductase activity"/>
    <property type="evidence" value="ECO:0007669"/>
    <property type="project" value="InterPro"/>
</dbReference>
<keyword evidence="2 6" id="KW-1015">Disulfide bond</keyword>
<feature type="disulfide bond" description="Redox-active" evidence="6">
    <location>
        <begin position="30"/>
        <end position="33"/>
    </location>
</feature>
<evidence type="ECO:0000256" key="2">
    <source>
        <dbReference type="ARBA" id="ARBA00023157"/>
    </source>
</evidence>
<organism evidence="8 10">
    <name type="scientific">Branchiostoma belcheri</name>
    <name type="common">Amphioxus</name>
    <dbReference type="NCBI Taxonomy" id="7741"/>
    <lineage>
        <taxon>Eukaryota</taxon>
        <taxon>Metazoa</taxon>
        <taxon>Chordata</taxon>
        <taxon>Cephalochordata</taxon>
        <taxon>Leptocardii</taxon>
        <taxon>Amphioxiformes</taxon>
        <taxon>Branchiostomatidae</taxon>
        <taxon>Branchiostoma</taxon>
    </lineage>
</organism>
<dbReference type="GeneID" id="109483595"/>
<dbReference type="Gene3D" id="3.40.30.10">
    <property type="entry name" value="Glutaredoxin"/>
    <property type="match status" value="1"/>
</dbReference>
<protein>
    <recommendedName>
        <fullName evidence="4">Thioredoxin</fullName>
    </recommendedName>
</protein>
<feature type="site" description="Contributes to redox potential value" evidence="5">
    <location>
        <position position="32"/>
    </location>
</feature>
<feature type="active site" description="Nucleophile" evidence="5">
    <location>
        <position position="30"/>
    </location>
</feature>
<dbReference type="Proteomes" id="UP000515135">
    <property type="component" value="Unplaced"/>
</dbReference>
<dbReference type="KEGG" id="bbel:109483595"/>
<keyword evidence="8" id="KW-1185">Reference proteome</keyword>
<evidence type="ECO:0000259" key="7">
    <source>
        <dbReference type="PROSITE" id="PS51352"/>
    </source>
</evidence>